<dbReference type="RefSeq" id="WP_220582039.1">
    <property type="nucleotide sequence ID" value="NZ_RKLT01000020.1"/>
</dbReference>
<dbReference type="Pfam" id="PF24434">
    <property type="entry name" value="DUF7557"/>
    <property type="match status" value="1"/>
</dbReference>
<sequence length="49" mass="5691">MPATIEISDELKAQLESHLEDDEAIEDFIEELLSQYEADRTFLQEGYSK</sequence>
<dbReference type="Proteomes" id="UP001430455">
    <property type="component" value="Unassembled WGS sequence"/>
</dbReference>
<organism evidence="1 2">
    <name type="scientific">Haloarcula nitratireducens</name>
    <dbReference type="NCBI Taxonomy" id="2487749"/>
    <lineage>
        <taxon>Archaea</taxon>
        <taxon>Methanobacteriati</taxon>
        <taxon>Methanobacteriota</taxon>
        <taxon>Stenosarchaea group</taxon>
        <taxon>Halobacteria</taxon>
        <taxon>Halobacteriales</taxon>
        <taxon>Haloarculaceae</taxon>
        <taxon>Haloarcula</taxon>
    </lineage>
</organism>
<dbReference type="EMBL" id="RKLT01000020">
    <property type="protein sequence ID" value="MBX0297451.1"/>
    <property type="molecule type" value="Genomic_DNA"/>
</dbReference>
<comment type="caution">
    <text evidence="1">The sequence shown here is derived from an EMBL/GenBank/DDBJ whole genome shotgun (WGS) entry which is preliminary data.</text>
</comment>
<gene>
    <name evidence="1" type="ORF">EGH23_21465</name>
</gene>
<proteinExistence type="predicted"/>
<name>A0AAW4PHM6_9EURY</name>
<evidence type="ECO:0000313" key="2">
    <source>
        <dbReference type="Proteomes" id="UP001430455"/>
    </source>
</evidence>
<protein>
    <submittedName>
        <fullName evidence="1">Uncharacterized protein</fullName>
    </submittedName>
</protein>
<reference evidence="1 2" key="1">
    <citation type="submission" date="2021-06" db="EMBL/GenBank/DDBJ databases">
        <title>Halomicroarcula sp. a new haloarchaeum isolated from saline soil.</title>
        <authorList>
            <person name="Duran-Viseras A."/>
            <person name="Sanchez-Porro C."/>
            <person name="Ventosa A."/>
        </authorList>
    </citation>
    <scope>NUCLEOTIDE SEQUENCE [LARGE SCALE GENOMIC DNA]</scope>
    <source>
        <strain evidence="1 2">F27</strain>
    </source>
</reference>
<keyword evidence="2" id="KW-1185">Reference proteome</keyword>
<evidence type="ECO:0000313" key="1">
    <source>
        <dbReference type="EMBL" id="MBX0297451.1"/>
    </source>
</evidence>
<accession>A0AAW4PHM6</accession>
<dbReference type="InterPro" id="IPR055979">
    <property type="entry name" value="DUF7557"/>
</dbReference>
<dbReference type="AlphaFoldDB" id="A0AAW4PHM6"/>